<dbReference type="OrthoDB" id="2749819at2759"/>
<keyword evidence="2" id="KW-1185">Reference proteome</keyword>
<sequence length="198" mass="23007">MANSTKETYPRVQIIPRRAFVSTPNSPSLLQQQVLRQETLVAKIEAKYYDLKFNGEEVKTFFKKIERIAQINGEKYEDLAMGMAFWKTDPKVSDAIEAIPGYGEGDFTQLKKGLIVKWGIVEPEKIYRKYFLIHNFNYTQYEGGTSTLLEYEIFIGVHKTLITYLLRYKYNPQENMFHEDVFSCLSTDVQGAISKEMI</sequence>
<evidence type="ECO:0000313" key="2">
    <source>
        <dbReference type="Proteomes" id="UP000765509"/>
    </source>
</evidence>
<reference evidence="1" key="1">
    <citation type="submission" date="2021-03" db="EMBL/GenBank/DDBJ databases">
        <title>Draft genome sequence of rust myrtle Austropuccinia psidii MF-1, a brazilian biotype.</title>
        <authorList>
            <person name="Quecine M.C."/>
            <person name="Pachon D.M.R."/>
            <person name="Bonatelli M.L."/>
            <person name="Correr F.H."/>
            <person name="Franceschini L.M."/>
            <person name="Leite T.F."/>
            <person name="Margarido G.R.A."/>
            <person name="Almeida C.A."/>
            <person name="Ferrarezi J.A."/>
            <person name="Labate C.A."/>
        </authorList>
    </citation>
    <scope>NUCLEOTIDE SEQUENCE</scope>
    <source>
        <strain evidence="1">MF-1</strain>
    </source>
</reference>
<dbReference type="EMBL" id="AVOT02011225">
    <property type="protein sequence ID" value="MBW0491707.1"/>
    <property type="molecule type" value="Genomic_DNA"/>
</dbReference>
<dbReference type="AlphaFoldDB" id="A0A9Q3CXK5"/>
<name>A0A9Q3CXK5_9BASI</name>
<proteinExistence type="predicted"/>
<gene>
    <name evidence="1" type="ORF">O181_031422</name>
</gene>
<evidence type="ECO:0000313" key="1">
    <source>
        <dbReference type="EMBL" id="MBW0491707.1"/>
    </source>
</evidence>
<comment type="caution">
    <text evidence="1">The sequence shown here is derived from an EMBL/GenBank/DDBJ whole genome shotgun (WGS) entry which is preliminary data.</text>
</comment>
<dbReference type="Proteomes" id="UP000765509">
    <property type="component" value="Unassembled WGS sequence"/>
</dbReference>
<protein>
    <submittedName>
        <fullName evidence="1">Uncharacterized protein</fullName>
    </submittedName>
</protein>
<accession>A0A9Q3CXK5</accession>
<organism evidence="1 2">
    <name type="scientific">Austropuccinia psidii MF-1</name>
    <dbReference type="NCBI Taxonomy" id="1389203"/>
    <lineage>
        <taxon>Eukaryota</taxon>
        <taxon>Fungi</taxon>
        <taxon>Dikarya</taxon>
        <taxon>Basidiomycota</taxon>
        <taxon>Pucciniomycotina</taxon>
        <taxon>Pucciniomycetes</taxon>
        <taxon>Pucciniales</taxon>
        <taxon>Sphaerophragmiaceae</taxon>
        <taxon>Austropuccinia</taxon>
    </lineage>
</organism>